<protein>
    <submittedName>
        <fullName evidence="2">Uncharacterized protein</fullName>
    </submittedName>
</protein>
<feature type="compositionally biased region" description="Polar residues" evidence="1">
    <location>
        <begin position="17"/>
        <end position="27"/>
    </location>
</feature>
<evidence type="ECO:0000313" key="2">
    <source>
        <dbReference type="EMBL" id="CDW37570.1"/>
    </source>
</evidence>
<sequence length="59" mass="6381">MTTGSYISICDVPSPSKDLSSKGSLTTEGAGGFPTGTGSHQIFLSYWPHKRQTHQLKQK</sequence>
<dbReference type="AlphaFoldDB" id="A0A0K2UHL6"/>
<accession>A0A0K2UHL6</accession>
<name>A0A0K2UHL6_LEPSM</name>
<organism evidence="2">
    <name type="scientific">Lepeophtheirus salmonis</name>
    <name type="common">Salmon louse</name>
    <name type="synonym">Caligus salmonis</name>
    <dbReference type="NCBI Taxonomy" id="72036"/>
    <lineage>
        <taxon>Eukaryota</taxon>
        <taxon>Metazoa</taxon>
        <taxon>Ecdysozoa</taxon>
        <taxon>Arthropoda</taxon>
        <taxon>Crustacea</taxon>
        <taxon>Multicrustacea</taxon>
        <taxon>Hexanauplia</taxon>
        <taxon>Copepoda</taxon>
        <taxon>Siphonostomatoida</taxon>
        <taxon>Caligidae</taxon>
        <taxon>Lepeophtheirus</taxon>
    </lineage>
</organism>
<feature type="region of interest" description="Disordered" evidence="1">
    <location>
        <begin position="15"/>
        <end position="36"/>
    </location>
</feature>
<dbReference type="EMBL" id="HACA01020209">
    <property type="protein sequence ID" value="CDW37570.1"/>
    <property type="molecule type" value="Transcribed_RNA"/>
</dbReference>
<evidence type="ECO:0000256" key="1">
    <source>
        <dbReference type="SAM" id="MobiDB-lite"/>
    </source>
</evidence>
<reference evidence="2" key="1">
    <citation type="submission" date="2014-05" db="EMBL/GenBank/DDBJ databases">
        <authorList>
            <person name="Chronopoulou M."/>
        </authorList>
    </citation>
    <scope>NUCLEOTIDE SEQUENCE</scope>
    <source>
        <tissue evidence="2">Whole organism</tissue>
    </source>
</reference>
<proteinExistence type="predicted"/>